<dbReference type="eggNOG" id="COG2137">
    <property type="taxonomic scope" value="Bacteria"/>
</dbReference>
<evidence type="ECO:0000256" key="4">
    <source>
        <dbReference type="ARBA" id="ARBA00022490"/>
    </source>
</evidence>
<dbReference type="Gene3D" id="1.10.10.10">
    <property type="entry name" value="Winged helix-like DNA-binding domain superfamily/Winged helix DNA-binding domain"/>
    <property type="match status" value="1"/>
</dbReference>
<dbReference type="GO" id="GO:0005737">
    <property type="term" value="C:cytoplasm"/>
    <property type="evidence" value="ECO:0007669"/>
    <property type="project" value="UniProtKB-SubCell"/>
</dbReference>
<evidence type="ECO:0000313" key="5">
    <source>
        <dbReference type="EMBL" id="AEJ18633.1"/>
    </source>
</evidence>
<dbReference type="PANTHER" id="PTHR33602">
    <property type="entry name" value="REGULATORY PROTEIN RECX FAMILY PROTEIN"/>
    <property type="match status" value="1"/>
</dbReference>
<proteinExistence type="inferred from homology"/>
<comment type="similarity">
    <text evidence="2">Belongs to the RecX family.</text>
</comment>
<gene>
    <name evidence="5" type="ordered locus">Spica_0469</name>
</gene>
<dbReference type="AlphaFoldDB" id="F8EYQ6"/>
<dbReference type="InterPro" id="IPR036388">
    <property type="entry name" value="WH-like_DNA-bd_sf"/>
</dbReference>
<reference evidence="6" key="1">
    <citation type="journal article" date="2013" name="Stand. Genomic Sci.">
        <title>Genome sequence of the thermophilic fresh-water bacterium Spirochaeta caldaria type strain (H1(T)), reclassification of Spirochaeta caldaria, Spirochaeta stenostrepta, and Spirochaeta zuelzerae in the genus Treponema as Treponema caldaria comb. nov., Treponema stenostrepta comb. nov., and Treponema zuelzerae comb. nov., and emendation of the genus Treponema.</title>
        <authorList>
            <person name="Abt B."/>
            <person name="Goker M."/>
            <person name="Scheuner C."/>
            <person name="Han C."/>
            <person name="Lu M."/>
            <person name="Misra M."/>
            <person name="Lapidus A."/>
            <person name="Nolan M."/>
            <person name="Lucas S."/>
            <person name="Hammon N."/>
            <person name="Deshpande S."/>
            <person name="Cheng J.F."/>
            <person name="Tapia R."/>
            <person name="Goodwin L.A."/>
            <person name="Pitluck S."/>
            <person name="Liolios K."/>
            <person name="Pagani I."/>
            <person name="Ivanova N."/>
            <person name="Mavromatis K."/>
            <person name="Mikhailova N."/>
            <person name="Huntemann M."/>
            <person name="Pati A."/>
            <person name="Chen A."/>
            <person name="Palaniappan K."/>
            <person name="Land M."/>
            <person name="Hauser L."/>
            <person name="Jeffries C.D."/>
            <person name="Rohde M."/>
            <person name="Spring S."/>
            <person name="Gronow S."/>
            <person name="Detter J.C."/>
            <person name="Bristow J."/>
            <person name="Eisen J.A."/>
            <person name="Markowitz V."/>
            <person name="Hugenholtz P."/>
            <person name="Kyrpides N.C."/>
            <person name="Woyke T."/>
            <person name="Klenk H.P."/>
        </authorList>
    </citation>
    <scope>NUCLEOTIDE SEQUENCE</scope>
    <source>
        <strain evidence="6">ATCC 51460 / DSM 7334 / H1</strain>
    </source>
</reference>
<dbReference type="OrthoDB" id="368871at2"/>
<evidence type="ECO:0000256" key="1">
    <source>
        <dbReference type="ARBA" id="ARBA00004496"/>
    </source>
</evidence>
<dbReference type="PANTHER" id="PTHR33602:SF1">
    <property type="entry name" value="REGULATORY PROTEIN RECX FAMILY PROTEIN"/>
    <property type="match status" value="1"/>
</dbReference>
<protein>
    <recommendedName>
        <fullName evidence="3">Regulatory protein RecX</fullName>
    </recommendedName>
</protein>
<comment type="subcellular location">
    <subcellularLocation>
        <location evidence="1">Cytoplasm</location>
    </subcellularLocation>
</comment>
<dbReference type="Proteomes" id="UP000000503">
    <property type="component" value="Chromosome"/>
</dbReference>
<evidence type="ECO:0000313" key="6">
    <source>
        <dbReference type="Proteomes" id="UP000000503"/>
    </source>
</evidence>
<evidence type="ECO:0000256" key="2">
    <source>
        <dbReference type="ARBA" id="ARBA00009695"/>
    </source>
</evidence>
<dbReference type="STRING" id="744872.Spica_0469"/>
<dbReference type="InterPro" id="IPR003783">
    <property type="entry name" value="Regulatory_RecX"/>
</dbReference>
<dbReference type="GO" id="GO:0006282">
    <property type="term" value="P:regulation of DNA repair"/>
    <property type="evidence" value="ECO:0007669"/>
    <property type="project" value="InterPro"/>
</dbReference>
<keyword evidence="6" id="KW-1185">Reference proteome</keyword>
<keyword evidence="4" id="KW-0963">Cytoplasm</keyword>
<dbReference type="EMBL" id="CP002868">
    <property type="protein sequence ID" value="AEJ18633.1"/>
    <property type="molecule type" value="Genomic_DNA"/>
</dbReference>
<dbReference type="KEGG" id="scd:Spica_0469"/>
<dbReference type="HOGENOM" id="CLU_1293877_0_0_12"/>
<sequence>MYSGEPAGSSTTMTVTSVKPGADADLLKIGLSDGSLFFIRLSYLPQTIKGRVSLYISHSSCSNLDLTDEDYRSLSFASECVRVERKALQLINRAEQTRLGLMQKLLHKQYSEQTVKIVLDRLEALLFVDDKRFAKAWIQSRLRHSGSKSASQLVYGLLKRGVDSRIATVLVRELYPPELEKKAIQQFIEKKHLLLDHLTPFELKQILLKAQFSKRAILLYLEDR</sequence>
<accession>F8EYQ6</accession>
<name>F8EYQ6_GRAC1</name>
<evidence type="ECO:0000256" key="3">
    <source>
        <dbReference type="ARBA" id="ARBA00018111"/>
    </source>
</evidence>
<organism evidence="5 6">
    <name type="scientific">Gracilinema caldarium (strain ATCC 51460 / DSM 7334 / H1)</name>
    <name type="common">Treponema caldarium</name>
    <dbReference type="NCBI Taxonomy" id="744872"/>
    <lineage>
        <taxon>Bacteria</taxon>
        <taxon>Pseudomonadati</taxon>
        <taxon>Spirochaetota</taxon>
        <taxon>Spirochaetia</taxon>
        <taxon>Spirochaetales</taxon>
        <taxon>Breznakiellaceae</taxon>
        <taxon>Gracilinema</taxon>
    </lineage>
</organism>